<dbReference type="Gene3D" id="2.40.50.140">
    <property type="entry name" value="Nucleic acid-binding proteins"/>
    <property type="match status" value="1"/>
</dbReference>
<evidence type="ECO:0000256" key="2">
    <source>
        <dbReference type="ARBA" id="ARBA00007815"/>
    </source>
</evidence>
<evidence type="ECO:0000256" key="1">
    <source>
        <dbReference type="ARBA" id="ARBA00004123"/>
    </source>
</evidence>
<dbReference type="GO" id="GO:0005662">
    <property type="term" value="C:DNA replication factor A complex"/>
    <property type="evidence" value="ECO:0007669"/>
    <property type="project" value="UniProtKB-ARBA"/>
</dbReference>
<comment type="similarity">
    <text evidence="2">Belongs to the replication factor A protein 2 family.</text>
</comment>
<dbReference type="PIRSF" id="PIRSF036949">
    <property type="entry name" value="RPA32"/>
    <property type="match status" value="1"/>
</dbReference>
<evidence type="ECO:0000256" key="5">
    <source>
        <dbReference type="SAM" id="MobiDB-lite"/>
    </source>
</evidence>
<dbReference type="InterPro" id="IPR036390">
    <property type="entry name" value="WH_DNA-bd_sf"/>
</dbReference>
<dbReference type="InterPro" id="IPR014892">
    <property type="entry name" value="RPA_C"/>
</dbReference>
<dbReference type="AlphaFoldDB" id="A0A2J8ITT6"/>
<dbReference type="FunFam" id="2.40.50.140:FF:000735">
    <property type="match status" value="1"/>
</dbReference>
<dbReference type="InterPro" id="IPR014646">
    <property type="entry name" value="Rfa2/RPA32"/>
</dbReference>
<dbReference type="GO" id="GO:0006289">
    <property type="term" value="P:nucleotide-excision repair"/>
    <property type="evidence" value="ECO:0007669"/>
    <property type="project" value="UniProtKB-ARBA"/>
</dbReference>
<comment type="caution">
    <text evidence="7">The sequence shown here is derived from an EMBL/GenBank/DDBJ whole genome shotgun (WGS) entry which is preliminary data.</text>
</comment>
<dbReference type="FunFam" id="1.10.10.10:FF:000168">
    <property type="entry name" value="Replication protein A 32 kDa subunit"/>
    <property type="match status" value="1"/>
</dbReference>
<reference evidence="7 8" key="1">
    <citation type="submission" date="2017-12" db="EMBL/GenBank/DDBJ databases">
        <title>High-resolution comparative analysis of great ape genomes.</title>
        <authorList>
            <person name="Pollen A."/>
            <person name="Hastie A."/>
            <person name="Hormozdiari F."/>
            <person name="Dougherty M."/>
            <person name="Liu R."/>
            <person name="Chaisson M."/>
            <person name="Hoppe E."/>
            <person name="Hill C."/>
            <person name="Pang A."/>
            <person name="Hillier L."/>
            <person name="Baker C."/>
            <person name="Armstrong J."/>
            <person name="Shendure J."/>
            <person name="Paten B."/>
            <person name="Wilson R."/>
            <person name="Chao H."/>
            <person name="Schneider V."/>
            <person name="Ventura M."/>
            <person name="Kronenberg Z."/>
            <person name="Murali S."/>
            <person name="Gordon D."/>
            <person name="Cantsilieris S."/>
            <person name="Munson K."/>
            <person name="Nelson B."/>
            <person name="Raja A."/>
            <person name="Underwood J."/>
            <person name="Diekhans M."/>
            <person name="Fiddes I."/>
            <person name="Haussler D."/>
            <person name="Eichler E."/>
        </authorList>
    </citation>
    <scope>NUCLEOTIDE SEQUENCE [LARGE SCALE GENOMIC DNA]</scope>
    <source>
        <strain evidence="7">Yerkes chimp pedigree #C0471</strain>
    </source>
</reference>
<feature type="region of interest" description="Disordered" evidence="5">
    <location>
        <begin position="175"/>
        <end position="194"/>
    </location>
</feature>
<protein>
    <submittedName>
        <fullName evidence="7">RPA4 isoform 1</fullName>
    </submittedName>
</protein>
<keyword evidence="3" id="KW-0238">DNA-binding</keyword>
<dbReference type="GO" id="GO:0006260">
    <property type="term" value="P:DNA replication"/>
    <property type="evidence" value="ECO:0007669"/>
    <property type="project" value="InterPro"/>
</dbReference>
<feature type="region of interest" description="Disordered" evidence="5">
    <location>
        <begin position="15"/>
        <end position="37"/>
    </location>
</feature>
<dbReference type="PANTHER" id="PTHR13989">
    <property type="entry name" value="REPLICATION PROTEIN A-RELATED"/>
    <property type="match status" value="1"/>
</dbReference>
<comment type="subcellular location">
    <subcellularLocation>
        <location evidence="1">Nucleus</location>
    </subcellularLocation>
</comment>
<sequence>MSKSGFGSYGSISAADGASGGSDQQCERDATPAMKTQRPKVRIQDVVPCNVNQLLSSTVFDPVFKVRGIIVSQVSIVGVIRGAEKASNHICYKIDDMTAKPIEVRQWFGREKVKQVTPLSVGVYVKVFGILKCPTGTKSLEVLKIHVLEDMNEFTVHILETVNAHMMLDKARRDTTVESVPVSPSEVNDAGDNDESHRNFIQDEVLRLIHECPHQEGKSIHELRAQLCDLSVKAIKEAIDYLTVEGHIYPTVDREHFKSAD</sequence>
<dbReference type="InterPro" id="IPR012340">
    <property type="entry name" value="NA-bd_OB-fold"/>
</dbReference>
<dbReference type="CDD" id="cd04478">
    <property type="entry name" value="RPA2_DBD_D"/>
    <property type="match status" value="1"/>
</dbReference>
<dbReference type="GO" id="GO:0003677">
    <property type="term" value="F:DNA binding"/>
    <property type="evidence" value="ECO:0007669"/>
    <property type="project" value="UniProtKB-KW"/>
</dbReference>
<proteinExistence type="inferred from homology"/>
<organism evidence="7 8">
    <name type="scientific">Pan troglodytes</name>
    <name type="common">Chimpanzee</name>
    <dbReference type="NCBI Taxonomy" id="9598"/>
    <lineage>
        <taxon>Eukaryota</taxon>
        <taxon>Metazoa</taxon>
        <taxon>Chordata</taxon>
        <taxon>Craniata</taxon>
        <taxon>Vertebrata</taxon>
        <taxon>Euteleostomi</taxon>
        <taxon>Mammalia</taxon>
        <taxon>Eutheria</taxon>
        <taxon>Euarchontoglires</taxon>
        <taxon>Primates</taxon>
        <taxon>Haplorrhini</taxon>
        <taxon>Catarrhini</taxon>
        <taxon>Hominidae</taxon>
        <taxon>Pan</taxon>
    </lineage>
</organism>
<evidence type="ECO:0000313" key="7">
    <source>
        <dbReference type="EMBL" id="PNI13925.1"/>
    </source>
</evidence>
<dbReference type="GO" id="GO:0006310">
    <property type="term" value="P:DNA recombination"/>
    <property type="evidence" value="ECO:0007669"/>
    <property type="project" value="InterPro"/>
</dbReference>
<dbReference type="Proteomes" id="UP000236370">
    <property type="component" value="Unassembled WGS sequence"/>
</dbReference>
<evidence type="ECO:0000256" key="3">
    <source>
        <dbReference type="ARBA" id="ARBA00023125"/>
    </source>
</evidence>
<dbReference type="Gene3D" id="1.10.10.10">
    <property type="entry name" value="Winged helix-like DNA-binding domain superfamily/Winged helix DNA-binding domain"/>
    <property type="match status" value="1"/>
</dbReference>
<dbReference type="EMBL" id="NBAG03000593">
    <property type="protein sequence ID" value="PNI13925.1"/>
    <property type="molecule type" value="Genomic_DNA"/>
</dbReference>
<name>A0A2J8ITT6_PANTR</name>
<evidence type="ECO:0000313" key="8">
    <source>
        <dbReference type="Proteomes" id="UP000236370"/>
    </source>
</evidence>
<dbReference type="InterPro" id="IPR036388">
    <property type="entry name" value="WH-like_DNA-bd_sf"/>
</dbReference>
<dbReference type="PANTHER" id="PTHR13989:SF53">
    <property type="entry name" value="REPLICATION PROTEIN A 30 KDA SUBUNIT"/>
    <property type="match status" value="1"/>
</dbReference>
<dbReference type="GO" id="GO:0000077">
    <property type="term" value="P:DNA damage checkpoint signaling"/>
    <property type="evidence" value="ECO:0007669"/>
    <property type="project" value="UniProtKB-ARBA"/>
</dbReference>
<dbReference type="InterPro" id="IPR040260">
    <property type="entry name" value="RFA2-like"/>
</dbReference>
<feature type="domain" description="Replication protein A C-terminal" evidence="6">
    <location>
        <begin position="186"/>
        <end position="254"/>
    </location>
</feature>
<gene>
    <name evidence="7" type="ORF">CK820_G0053259</name>
</gene>
<dbReference type="SUPFAM" id="SSF46785">
    <property type="entry name" value="Winged helix' DNA-binding domain"/>
    <property type="match status" value="1"/>
</dbReference>
<dbReference type="SUPFAM" id="SSF50249">
    <property type="entry name" value="Nucleic acid-binding proteins"/>
    <property type="match status" value="1"/>
</dbReference>
<accession>A0A2J8ITT6</accession>
<keyword evidence="4" id="KW-0539">Nucleus</keyword>
<feature type="compositionally biased region" description="Low complexity" evidence="5">
    <location>
        <begin position="177"/>
        <end position="187"/>
    </location>
</feature>
<evidence type="ECO:0000256" key="4">
    <source>
        <dbReference type="ARBA" id="ARBA00023242"/>
    </source>
</evidence>
<dbReference type="Pfam" id="PF08784">
    <property type="entry name" value="RPA_C"/>
    <property type="match status" value="1"/>
</dbReference>
<evidence type="ECO:0000259" key="6">
    <source>
        <dbReference type="Pfam" id="PF08784"/>
    </source>
</evidence>